<evidence type="ECO:0000313" key="4">
    <source>
        <dbReference type="Proteomes" id="UP000012283"/>
    </source>
</evidence>
<dbReference type="GO" id="GO:0005829">
    <property type="term" value="C:cytosol"/>
    <property type="evidence" value="ECO:0007669"/>
    <property type="project" value="TreeGrafter"/>
</dbReference>
<keyword evidence="4" id="KW-1185">Reference proteome</keyword>
<dbReference type="EMBL" id="APML01000040">
    <property type="protein sequence ID" value="ENH96557.1"/>
    <property type="molecule type" value="Genomic_DNA"/>
</dbReference>
<name>N4WK93_9BACI</name>
<dbReference type="NCBIfam" id="TIGR00055">
    <property type="entry name" value="uppS"/>
    <property type="match status" value="1"/>
</dbReference>
<dbReference type="PANTHER" id="PTHR10291:SF0">
    <property type="entry name" value="DEHYDRODOLICHYL DIPHOSPHATE SYNTHASE 2"/>
    <property type="match status" value="1"/>
</dbReference>
<dbReference type="GO" id="GO:0000287">
    <property type="term" value="F:magnesium ion binding"/>
    <property type="evidence" value="ECO:0007669"/>
    <property type="project" value="TreeGrafter"/>
</dbReference>
<dbReference type="eggNOG" id="COG0020">
    <property type="taxonomic scope" value="Bacteria"/>
</dbReference>
<dbReference type="PATRIC" id="fig|1308866.3.peg.2094"/>
<dbReference type="PROSITE" id="PS01066">
    <property type="entry name" value="UPP_SYNTHASE"/>
    <property type="match status" value="1"/>
</dbReference>
<dbReference type="Proteomes" id="UP000012283">
    <property type="component" value="Unassembled WGS sequence"/>
</dbReference>
<keyword evidence="2" id="KW-0808">Transferase</keyword>
<organism evidence="3 4">
    <name type="scientific">Gracilibacillus halophilus YIM-C55.5</name>
    <dbReference type="NCBI Taxonomy" id="1308866"/>
    <lineage>
        <taxon>Bacteria</taxon>
        <taxon>Bacillati</taxon>
        <taxon>Bacillota</taxon>
        <taxon>Bacilli</taxon>
        <taxon>Bacillales</taxon>
        <taxon>Bacillaceae</taxon>
        <taxon>Gracilibacillus</taxon>
    </lineage>
</organism>
<dbReference type="GO" id="GO:0008834">
    <property type="term" value="F:ditrans,polycis-undecaprenyl-diphosphate synthase [(2E,6E)-farnesyl-diphosphate specific] activity"/>
    <property type="evidence" value="ECO:0007669"/>
    <property type="project" value="TreeGrafter"/>
</dbReference>
<evidence type="ECO:0000256" key="1">
    <source>
        <dbReference type="ARBA" id="ARBA00001946"/>
    </source>
</evidence>
<dbReference type="GO" id="GO:0016094">
    <property type="term" value="P:polyprenol biosynthetic process"/>
    <property type="evidence" value="ECO:0007669"/>
    <property type="project" value="TreeGrafter"/>
</dbReference>
<dbReference type="InterPro" id="IPR036424">
    <property type="entry name" value="UPP_synth-like_sf"/>
</dbReference>
<evidence type="ECO:0000256" key="2">
    <source>
        <dbReference type="ARBA" id="ARBA00022679"/>
    </source>
</evidence>
<dbReference type="GO" id="GO:0030145">
    <property type="term" value="F:manganese ion binding"/>
    <property type="evidence" value="ECO:0007669"/>
    <property type="project" value="TreeGrafter"/>
</dbReference>
<dbReference type="HAMAP" id="MF_01139">
    <property type="entry name" value="ISPT"/>
    <property type="match status" value="1"/>
</dbReference>
<protein>
    <submittedName>
        <fullName evidence="3">Undecaprenyl pyrophosphate synthase</fullName>
    </submittedName>
</protein>
<gene>
    <name evidence="3" type="ORF">J416_10326</name>
</gene>
<dbReference type="FunFam" id="3.40.1180.10:FF:000001">
    <property type="entry name" value="(2E,6E)-farnesyl-diphosphate-specific ditrans,polycis-undecaprenyl-diphosphate synthase"/>
    <property type="match status" value="1"/>
</dbReference>
<sequence length="244" mass="27971">KKEKTEPESVSLGTPPEHVAIIMDGNGRWAKNRGLPRIAGHREGMDNVKRIVKTADYHGVQILTLYAFSTENWKRPTDEIEFLMKLPIDFLQDYLPELIAQNVRVQTIGEVETLPKHTKSAVLKAVDQTIDNTGMILNLAINYGSRYEIAQSVKQICQMVQSEQLSIDDIDAELIDQHLYTANMKDPDLLIRTSGELRLSNFLLWQAAYSELWFTETLWPDFDGAQFEEALTEYQQRKRRFGGI</sequence>
<dbReference type="RefSeq" id="WP_003469837.1">
    <property type="nucleotide sequence ID" value="NZ_APML01000040.1"/>
</dbReference>
<dbReference type="NCBIfam" id="NF011405">
    <property type="entry name" value="PRK14830.1"/>
    <property type="match status" value="1"/>
</dbReference>
<dbReference type="STRING" id="1308866.J416_10326"/>
<comment type="caution">
    <text evidence="3">The sequence shown here is derived from an EMBL/GenBank/DDBJ whole genome shotgun (WGS) entry which is preliminary data.</text>
</comment>
<dbReference type="Gene3D" id="3.40.1180.10">
    <property type="entry name" value="Decaprenyl diphosphate synthase-like"/>
    <property type="match status" value="1"/>
</dbReference>
<dbReference type="AlphaFoldDB" id="N4WK93"/>
<dbReference type="PANTHER" id="PTHR10291">
    <property type="entry name" value="DEHYDRODOLICHYL DIPHOSPHATE SYNTHASE FAMILY MEMBER"/>
    <property type="match status" value="1"/>
</dbReference>
<evidence type="ECO:0000313" key="3">
    <source>
        <dbReference type="EMBL" id="ENH96557.1"/>
    </source>
</evidence>
<comment type="cofactor">
    <cofactor evidence="1">
        <name>Mg(2+)</name>
        <dbReference type="ChEBI" id="CHEBI:18420"/>
    </cofactor>
</comment>
<feature type="non-terminal residue" evidence="3">
    <location>
        <position position="1"/>
    </location>
</feature>
<dbReference type="Pfam" id="PF01255">
    <property type="entry name" value="Prenyltransf"/>
    <property type="match status" value="1"/>
</dbReference>
<dbReference type="CDD" id="cd00475">
    <property type="entry name" value="Cis_IPPS"/>
    <property type="match status" value="1"/>
</dbReference>
<proteinExistence type="inferred from homology"/>
<accession>N4WK93</accession>
<dbReference type="SUPFAM" id="SSF64005">
    <property type="entry name" value="Undecaprenyl diphosphate synthase"/>
    <property type="match status" value="1"/>
</dbReference>
<reference evidence="3 4" key="1">
    <citation type="submission" date="2013-03" db="EMBL/GenBank/DDBJ databases">
        <title>Draft genome sequence of Gracibacillus halophilus YIM-C55.5, a moderately halophilic and thermophilic organism from the Xiaochaidamu salt lake.</title>
        <authorList>
            <person name="Sugumar T."/>
            <person name="Polireddy D.R."/>
            <person name="Antony A."/>
            <person name="Madhava Y.R."/>
            <person name="Sivakumar N."/>
        </authorList>
    </citation>
    <scope>NUCLEOTIDE SEQUENCE [LARGE SCALE GENOMIC DNA]</scope>
    <source>
        <strain evidence="3 4">YIM-C55.5</strain>
    </source>
</reference>
<dbReference type="OrthoDB" id="4191603at2"/>
<dbReference type="InterPro" id="IPR018520">
    <property type="entry name" value="UPP_synth-like_CS"/>
</dbReference>
<dbReference type="InterPro" id="IPR001441">
    <property type="entry name" value="UPP_synth-like"/>
</dbReference>